<feature type="region of interest" description="Disordered" evidence="1">
    <location>
        <begin position="53"/>
        <end position="76"/>
    </location>
</feature>
<organism evidence="2 3">
    <name type="scientific">Xylanimonas protaetiae</name>
    <dbReference type="NCBI Taxonomy" id="2509457"/>
    <lineage>
        <taxon>Bacteria</taxon>
        <taxon>Bacillati</taxon>
        <taxon>Actinomycetota</taxon>
        <taxon>Actinomycetes</taxon>
        <taxon>Micrococcales</taxon>
        <taxon>Promicromonosporaceae</taxon>
        <taxon>Xylanimonas</taxon>
    </lineage>
</organism>
<dbReference type="KEGG" id="xya:ET471_01645"/>
<dbReference type="AlphaFoldDB" id="A0A4P6F1C0"/>
<dbReference type="GO" id="GO:0004803">
    <property type="term" value="F:transposase activity"/>
    <property type="evidence" value="ECO:0007669"/>
    <property type="project" value="InterPro"/>
</dbReference>
<dbReference type="EMBL" id="CP035493">
    <property type="protein sequence ID" value="QAY68905.1"/>
    <property type="molecule type" value="Genomic_DNA"/>
</dbReference>
<dbReference type="GO" id="GO:0006313">
    <property type="term" value="P:DNA transposition"/>
    <property type="evidence" value="ECO:0007669"/>
    <property type="project" value="InterPro"/>
</dbReference>
<dbReference type="RefSeq" id="WP_129186306.1">
    <property type="nucleotide sequence ID" value="NZ_CP035493.1"/>
</dbReference>
<reference evidence="2 3" key="1">
    <citation type="submission" date="2019-01" db="EMBL/GenBank/DDBJ databases">
        <title>Genome sequencing of strain FW10M-9.</title>
        <authorList>
            <person name="Heo J."/>
            <person name="Kim S.-J."/>
            <person name="Kim J.-S."/>
            <person name="Hong S.-B."/>
            <person name="Kwon S.-W."/>
        </authorList>
    </citation>
    <scope>NUCLEOTIDE SEQUENCE [LARGE SCALE GENOMIC DNA]</scope>
    <source>
        <strain evidence="2 3">FW10M-9</strain>
    </source>
</reference>
<evidence type="ECO:0000313" key="2">
    <source>
        <dbReference type="EMBL" id="QAY68905.1"/>
    </source>
</evidence>
<dbReference type="SUPFAM" id="SSF46689">
    <property type="entry name" value="Homeodomain-like"/>
    <property type="match status" value="1"/>
</dbReference>
<dbReference type="InterPro" id="IPR002514">
    <property type="entry name" value="Transposase_8"/>
</dbReference>
<dbReference type="InterPro" id="IPR051839">
    <property type="entry name" value="RD_transcriptional_regulator"/>
</dbReference>
<gene>
    <name evidence="2" type="ORF">ET471_01645</name>
</gene>
<protein>
    <submittedName>
        <fullName evidence="2">Transposase</fullName>
    </submittedName>
</protein>
<dbReference type="OrthoDB" id="4281720at2"/>
<dbReference type="PANTHER" id="PTHR33215:SF13">
    <property type="entry name" value="PROTEIN DISTAL ANTENNA"/>
    <property type="match status" value="1"/>
</dbReference>
<proteinExistence type="predicted"/>
<accession>A0A4P6F1C0</accession>
<keyword evidence="3" id="KW-1185">Reference proteome</keyword>
<dbReference type="GO" id="GO:0003677">
    <property type="term" value="F:DNA binding"/>
    <property type="evidence" value="ECO:0007669"/>
    <property type="project" value="InterPro"/>
</dbReference>
<sequence length="114" mass="12459">MARKNYSEEFRSDAVELYRSTAGATIKQIADELGIHDATLSSWLKTAGVSVRSVSSASVTSPPSSRGGGVETPEQENARLRAQVARLEADLKRTEVEKDILKKAAKYFAAETNW</sequence>
<dbReference type="Gene3D" id="1.10.10.60">
    <property type="entry name" value="Homeodomain-like"/>
    <property type="match status" value="1"/>
</dbReference>
<dbReference type="PANTHER" id="PTHR33215">
    <property type="entry name" value="PROTEIN DISTAL ANTENNA"/>
    <property type="match status" value="1"/>
</dbReference>
<dbReference type="Pfam" id="PF01527">
    <property type="entry name" value="HTH_Tnp_1"/>
    <property type="match status" value="1"/>
</dbReference>
<name>A0A4P6F1C0_9MICO</name>
<feature type="compositionally biased region" description="Low complexity" evidence="1">
    <location>
        <begin position="53"/>
        <end position="65"/>
    </location>
</feature>
<evidence type="ECO:0000313" key="3">
    <source>
        <dbReference type="Proteomes" id="UP000292118"/>
    </source>
</evidence>
<dbReference type="InterPro" id="IPR009057">
    <property type="entry name" value="Homeodomain-like_sf"/>
</dbReference>
<dbReference type="Proteomes" id="UP000292118">
    <property type="component" value="Chromosome"/>
</dbReference>
<evidence type="ECO:0000256" key="1">
    <source>
        <dbReference type="SAM" id="MobiDB-lite"/>
    </source>
</evidence>